<evidence type="ECO:0000256" key="3">
    <source>
        <dbReference type="ARBA" id="ARBA00022692"/>
    </source>
</evidence>
<keyword evidence="8" id="KW-1185">Reference proteome</keyword>
<dbReference type="Proteomes" id="UP001152747">
    <property type="component" value="Unassembled WGS sequence"/>
</dbReference>
<dbReference type="InterPro" id="IPR050920">
    <property type="entry name" value="Nematode_rcpt-like_delta"/>
</dbReference>
<feature type="transmembrane region" description="Helical" evidence="6">
    <location>
        <begin position="274"/>
        <end position="296"/>
    </location>
</feature>
<feature type="transmembrane region" description="Helical" evidence="6">
    <location>
        <begin position="231"/>
        <end position="254"/>
    </location>
</feature>
<evidence type="ECO:0008006" key="9">
    <source>
        <dbReference type="Google" id="ProtNLM"/>
    </source>
</evidence>
<dbReference type="Pfam" id="PF10317">
    <property type="entry name" value="7TM_GPCR_Srd"/>
    <property type="match status" value="1"/>
</dbReference>
<feature type="transmembrane region" description="Helical" evidence="6">
    <location>
        <begin position="12"/>
        <end position="33"/>
    </location>
</feature>
<dbReference type="Gene3D" id="1.20.1070.10">
    <property type="entry name" value="Rhodopsin 7-helix transmembrane proteins"/>
    <property type="match status" value="1"/>
</dbReference>
<accession>A0A9P1N9Q1</accession>
<dbReference type="AlphaFoldDB" id="A0A9P1N9Q1"/>
<evidence type="ECO:0000256" key="2">
    <source>
        <dbReference type="ARBA" id="ARBA00009166"/>
    </source>
</evidence>
<keyword evidence="3 6" id="KW-0812">Transmembrane</keyword>
<dbReference type="PANTHER" id="PTHR22945:SF83">
    <property type="entry name" value="SERPENTINE RECEPTOR, CLASS D (DELTA)-RELATED"/>
    <property type="match status" value="1"/>
</dbReference>
<comment type="caution">
    <text evidence="7">The sequence shown here is derived from an EMBL/GenBank/DDBJ whole genome shotgun (WGS) entry which is preliminary data.</text>
</comment>
<comment type="similarity">
    <text evidence="2">Belongs to the nematode receptor-like protein srd family.</text>
</comment>
<dbReference type="PANTHER" id="PTHR22945">
    <property type="entry name" value="SERPENTINE RECEPTOR, CLASS D DELTA"/>
    <property type="match status" value="1"/>
</dbReference>
<dbReference type="InterPro" id="IPR019421">
    <property type="entry name" value="7TM_GPCR_serpentine_rcpt_Srd"/>
</dbReference>
<evidence type="ECO:0000313" key="8">
    <source>
        <dbReference type="Proteomes" id="UP001152747"/>
    </source>
</evidence>
<evidence type="ECO:0000313" key="7">
    <source>
        <dbReference type="EMBL" id="CAI5453371.1"/>
    </source>
</evidence>
<comment type="subcellular location">
    <subcellularLocation>
        <location evidence="1">Membrane</location>
        <topology evidence="1">Multi-pass membrane protein</topology>
    </subcellularLocation>
</comment>
<evidence type="ECO:0000256" key="5">
    <source>
        <dbReference type="ARBA" id="ARBA00023136"/>
    </source>
</evidence>
<dbReference type="EMBL" id="CANHGI010000005">
    <property type="protein sequence ID" value="CAI5453371.1"/>
    <property type="molecule type" value="Genomic_DNA"/>
</dbReference>
<dbReference type="SUPFAM" id="SSF81321">
    <property type="entry name" value="Family A G protein-coupled receptor-like"/>
    <property type="match status" value="1"/>
</dbReference>
<evidence type="ECO:0000256" key="4">
    <source>
        <dbReference type="ARBA" id="ARBA00022989"/>
    </source>
</evidence>
<reference evidence="7" key="1">
    <citation type="submission" date="2022-11" db="EMBL/GenBank/DDBJ databases">
        <authorList>
            <person name="Kikuchi T."/>
        </authorList>
    </citation>
    <scope>NUCLEOTIDE SEQUENCE</scope>
    <source>
        <strain evidence="7">PS1010</strain>
    </source>
</reference>
<evidence type="ECO:0000256" key="1">
    <source>
        <dbReference type="ARBA" id="ARBA00004141"/>
    </source>
</evidence>
<feature type="transmembrane region" description="Helical" evidence="6">
    <location>
        <begin position="132"/>
        <end position="151"/>
    </location>
</feature>
<keyword evidence="4 6" id="KW-1133">Transmembrane helix</keyword>
<evidence type="ECO:0000256" key="6">
    <source>
        <dbReference type="SAM" id="Phobius"/>
    </source>
</evidence>
<proteinExistence type="inferred from homology"/>
<feature type="transmembrane region" description="Helical" evidence="6">
    <location>
        <begin position="92"/>
        <end position="111"/>
    </location>
</feature>
<gene>
    <name evidence="7" type="ORF">CAMP_LOCUS16008</name>
</gene>
<dbReference type="GO" id="GO:0016020">
    <property type="term" value="C:membrane"/>
    <property type="evidence" value="ECO:0007669"/>
    <property type="project" value="UniProtKB-SubCell"/>
</dbReference>
<protein>
    <recommendedName>
        <fullName evidence="9">G-protein coupled receptors family 1 profile domain-containing protein</fullName>
    </recommendedName>
</protein>
<feature type="transmembrane region" description="Helical" evidence="6">
    <location>
        <begin position="187"/>
        <end position="210"/>
    </location>
</feature>
<keyword evidence="5 6" id="KW-0472">Membrane</keyword>
<name>A0A9P1N9Q1_9PELO</name>
<dbReference type="OrthoDB" id="5831604at2759"/>
<feature type="transmembrane region" description="Helical" evidence="6">
    <location>
        <begin position="45"/>
        <end position="64"/>
    </location>
</feature>
<sequence>MLDETLNQITAYYYPIYFGLGITLNLLLYYLIFTKTTRVFKSMKLFLIPANTSTMILSILTFSLQVRTVNNEKSLAVMGQGFCKYIGPEACFHSYILLLTFTSIVGIMNLHTIYYRMISMKYQDRKYIRRKITLFCFHYLVPLLVLVLSYIPKMDMTAVYKETLNEHNDYHFEPFGEFGGFVNSHSIYQTMVTLCLAIMTIYAPIFGYYCRRNALKILNSTKKSLSEKSIMQFKSLIQGLTLQIMLPLICYVPVATFFVYNKYSGYGQLLFSQYLIGMLSTLPAVLDPLLTIYFIVPYRNALFNIFKHRQSSAVETENIVFHKSSIMIPNVA</sequence>
<organism evidence="7 8">
    <name type="scientific">Caenorhabditis angaria</name>
    <dbReference type="NCBI Taxonomy" id="860376"/>
    <lineage>
        <taxon>Eukaryota</taxon>
        <taxon>Metazoa</taxon>
        <taxon>Ecdysozoa</taxon>
        <taxon>Nematoda</taxon>
        <taxon>Chromadorea</taxon>
        <taxon>Rhabditida</taxon>
        <taxon>Rhabditina</taxon>
        <taxon>Rhabditomorpha</taxon>
        <taxon>Rhabditoidea</taxon>
        <taxon>Rhabditidae</taxon>
        <taxon>Peloderinae</taxon>
        <taxon>Caenorhabditis</taxon>
    </lineage>
</organism>